<dbReference type="Proteomes" id="UP000002640">
    <property type="component" value="Unassembled WGS sequence"/>
</dbReference>
<feature type="transmembrane region" description="Helical" evidence="1">
    <location>
        <begin position="41"/>
        <end position="60"/>
    </location>
</feature>
<proteinExistence type="predicted"/>
<dbReference type="GeneID" id="20650409"/>
<accession>G4Z5R3</accession>
<name>G4Z5R3_PHYSP</name>
<evidence type="ECO:0000256" key="1">
    <source>
        <dbReference type="SAM" id="Phobius"/>
    </source>
</evidence>
<keyword evidence="1" id="KW-0812">Transmembrane</keyword>
<dbReference type="EMBL" id="JH159153">
    <property type="protein sequence ID" value="EGZ19496.1"/>
    <property type="molecule type" value="Genomic_DNA"/>
</dbReference>
<dbReference type="AlphaFoldDB" id="G4Z5R3"/>
<keyword evidence="1" id="KW-0472">Membrane</keyword>
<feature type="transmembrane region" description="Helical" evidence="1">
    <location>
        <begin position="114"/>
        <end position="135"/>
    </location>
</feature>
<reference evidence="2 3" key="1">
    <citation type="journal article" date="2006" name="Science">
        <title>Phytophthora genome sequences uncover evolutionary origins and mechanisms of pathogenesis.</title>
        <authorList>
            <person name="Tyler B.M."/>
            <person name="Tripathy S."/>
            <person name="Zhang X."/>
            <person name="Dehal P."/>
            <person name="Jiang R.H."/>
            <person name="Aerts A."/>
            <person name="Arredondo F.D."/>
            <person name="Baxter L."/>
            <person name="Bensasson D."/>
            <person name="Beynon J.L."/>
            <person name="Chapman J."/>
            <person name="Damasceno C.M."/>
            <person name="Dorrance A.E."/>
            <person name="Dou D."/>
            <person name="Dickerman A.W."/>
            <person name="Dubchak I.L."/>
            <person name="Garbelotto M."/>
            <person name="Gijzen M."/>
            <person name="Gordon S.G."/>
            <person name="Govers F."/>
            <person name="Grunwald N.J."/>
            <person name="Huang W."/>
            <person name="Ivors K.L."/>
            <person name="Jones R.W."/>
            <person name="Kamoun S."/>
            <person name="Krampis K."/>
            <person name="Lamour K.H."/>
            <person name="Lee M.K."/>
            <person name="McDonald W.H."/>
            <person name="Medina M."/>
            <person name="Meijer H.J."/>
            <person name="Nordberg E.K."/>
            <person name="Maclean D.J."/>
            <person name="Ospina-Giraldo M.D."/>
            <person name="Morris P.F."/>
            <person name="Phuntumart V."/>
            <person name="Putnam N.H."/>
            <person name="Rash S."/>
            <person name="Rose J.K."/>
            <person name="Sakihama Y."/>
            <person name="Salamov A.A."/>
            <person name="Savidor A."/>
            <person name="Scheuring C.F."/>
            <person name="Smith B.M."/>
            <person name="Sobral B.W."/>
            <person name="Terry A."/>
            <person name="Torto-Alalibo T.A."/>
            <person name="Win J."/>
            <person name="Xu Z."/>
            <person name="Zhang H."/>
            <person name="Grigoriev I.V."/>
            <person name="Rokhsar D.S."/>
            <person name="Boore J.L."/>
        </authorList>
    </citation>
    <scope>NUCLEOTIDE SEQUENCE [LARGE SCALE GENOMIC DNA]</scope>
    <source>
        <strain evidence="2 3">P6497</strain>
    </source>
</reference>
<feature type="non-terminal residue" evidence="2">
    <location>
        <position position="1"/>
    </location>
</feature>
<dbReference type="KEGG" id="psoj:PHYSODRAFT_373083"/>
<gene>
    <name evidence="2" type="ORF">PHYSODRAFT_373083</name>
</gene>
<feature type="transmembrane region" description="Helical" evidence="1">
    <location>
        <begin position="141"/>
        <end position="162"/>
    </location>
</feature>
<keyword evidence="1" id="KW-1133">Transmembrane helix</keyword>
<feature type="non-terminal residue" evidence="2">
    <location>
        <position position="219"/>
    </location>
</feature>
<evidence type="ECO:0000313" key="2">
    <source>
        <dbReference type="EMBL" id="EGZ19496.1"/>
    </source>
</evidence>
<dbReference type="InParanoid" id="G4Z5R3"/>
<sequence length="219" mass="24383">ATPLMTKWFHAWHASQPSRFGGKYSIERMLALEDYNRKASVPRVVLVLIRLPLVVFFIVICQEAVPLQRPNEGWKANYGFWVRAGCAGVAASYAVTSQIGLWLNVRPLSVKQSVAYHVYSGSAFVVVGVAVAAVSVFPVPFFMLAVSPPSALVLGVGLRVVLGTEEWERMFSLRRNLRQFSKIIVLSGVMYAGYPVYQLLFTKVNHTPYELPVLLVLPI</sequence>
<organism evidence="2 3">
    <name type="scientific">Phytophthora sojae (strain P6497)</name>
    <name type="common">Soybean stem and root rot agent</name>
    <name type="synonym">Phytophthora megasperma f. sp. glycines</name>
    <dbReference type="NCBI Taxonomy" id="1094619"/>
    <lineage>
        <taxon>Eukaryota</taxon>
        <taxon>Sar</taxon>
        <taxon>Stramenopiles</taxon>
        <taxon>Oomycota</taxon>
        <taxon>Peronosporomycetes</taxon>
        <taxon>Peronosporales</taxon>
        <taxon>Peronosporaceae</taxon>
        <taxon>Phytophthora</taxon>
    </lineage>
</organism>
<evidence type="ECO:0000313" key="3">
    <source>
        <dbReference type="Proteomes" id="UP000002640"/>
    </source>
</evidence>
<feature type="transmembrane region" description="Helical" evidence="1">
    <location>
        <begin position="80"/>
        <end position="102"/>
    </location>
</feature>
<dbReference type="RefSeq" id="XP_009522213.1">
    <property type="nucleotide sequence ID" value="XM_009523918.1"/>
</dbReference>
<protein>
    <submittedName>
        <fullName evidence="2">Uncharacterized protein</fullName>
    </submittedName>
</protein>
<keyword evidence="3" id="KW-1185">Reference proteome</keyword>
<feature type="transmembrane region" description="Helical" evidence="1">
    <location>
        <begin position="183"/>
        <end position="201"/>
    </location>
</feature>